<reference evidence="6" key="1">
    <citation type="submission" date="2023-06" db="EMBL/GenBank/DDBJ databases">
        <title>Conoideocrella luteorostrata (Hypocreales: Clavicipitaceae), a potential biocontrol fungus for elongate hemlock scale in United States Christmas tree production areas.</title>
        <authorList>
            <person name="Barrett H."/>
            <person name="Lovett B."/>
            <person name="Macias A.M."/>
            <person name="Stajich J.E."/>
            <person name="Kasson M.T."/>
        </authorList>
    </citation>
    <scope>NUCLEOTIDE SEQUENCE</scope>
    <source>
        <strain evidence="6">ARSEF 14590</strain>
    </source>
</reference>
<feature type="binding site" evidence="5">
    <location>
        <position position="285"/>
    </location>
    <ligand>
        <name>Fe cation</name>
        <dbReference type="ChEBI" id="CHEBI:24875"/>
        <note>catalytic</note>
    </ligand>
</feature>
<feature type="binding site" evidence="5">
    <location>
        <position position="233"/>
    </location>
    <ligand>
        <name>Fe cation</name>
        <dbReference type="ChEBI" id="CHEBI:24875"/>
        <note>catalytic</note>
    </ligand>
</feature>
<dbReference type="EMBL" id="JASWJB010000022">
    <property type="protein sequence ID" value="KAK2612004.1"/>
    <property type="molecule type" value="Genomic_DNA"/>
</dbReference>
<evidence type="ECO:0000256" key="3">
    <source>
        <dbReference type="ARBA" id="ARBA00023002"/>
    </source>
</evidence>
<keyword evidence="2 5" id="KW-0479">Metal-binding</keyword>
<name>A0AAJ0CYK8_9HYPO</name>
<dbReference type="Proteomes" id="UP001251528">
    <property type="component" value="Unassembled WGS sequence"/>
</dbReference>
<dbReference type="GO" id="GO:0010436">
    <property type="term" value="F:carotenoid dioxygenase activity"/>
    <property type="evidence" value="ECO:0007669"/>
    <property type="project" value="TreeGrafter"/>
</dbReference>
<comment type="caution">
    <text evidence="6">The sequence shown here is derived from an EMBL/GenBank/DDBJ whole genome shotgun (WGS) entry which is preliminary data.</text>
</comment>
<accession>A0AAJ0CYK8</accession>
<protein>
    <recommendedName>
        <fullName evidence="8">Carotenoid cleavage dioxygenase 1</fullName>
    </recommendedName>
</protein>
<evidence type="ECO:0000256" key="4">
    <source>
        <dbReference type="ARBA" id="ARBA00023004"/>
    </source>
</evidence>
<comment type="similarity">
    <text evidence="1">Belongs to the carotenoid oxygenase family.</text>
</comment>
<dbReference type="PANTHER" id="PTHR10543">
    <property type="entry name" value="BETA-CAROTENE DIOXYGENASE"/>
    <property type="match status" value="1"/>
</dbReference>
<sequence>MTIQTANIFRRTADDEEADMLQCRDNYEKGEWQSWPNNGAFEGLEEHRGPIQLNVTGSIPSWAAGILYRTGPGQSVIEDTSRGTHRVSHWFDGFAHTHRFDIAPSANDNTQCSVTYSSRRQSDEFVELIRRKGWRTGISFAQKNDPCVGLFAKFMSYFLPSPVVNNVCVVADMPEPSCAPPLQSARPKEPSNLYLTTDAAVLQKVDPRTLEPLGQARQTELHPDLKGPLSCAHAQRDPETGDLFNVNVDLGIRVTYRIFRVNADSGTTDILATISDKELPAAYIHSFFLTQNYVILCVPTSHLAWRGMRVLWERNVIEALKPFNPKNKCKWVVVDRRHGKGVVATFSTPPAFFFHSINAFEEISQDESGNKVTSLYLDYIEFKSTDLMHFLYHDVLANRDGAGDKAMEQFGFKAVHSEFVRQKFNMHPQDRSRPYCRTAEKIFSIPNPHSGELPTINPHNVTKPYRYVYGIANRGRAFMIDTLVKTDLKTKEAMLWEGPVGHTPGEPIFIPRPGGVQEDDGLVLSLVLDGSASRSYLLCLDALTFEELGRAETNFAIPLGFHGSHVSSGDVAIEGRRGGNNDVAG</sequence>
<dbReference type="GO" id="GO:0016121">
    <property type="term" value="P:carotene catabolic process"/>
    <property type="evidence" value="ECO:0007669"/>
    <property type="project" value="TreeGrafter"/>
</dbReference>
<dbReference type="PANTHER" id="PTHR10543:SF24">
    <property type="entry name" value="CAROTENOID ISOMEROOXYGENASE"/>
    <property type="match status" value="1"/>
</dbReference>
<proteinExistence type="inferred from homology"/>
<dbReference type="InterPro" id="IPR004294">
    <property type="entry name" value="Carotenoid_Oase"/>
</dbReference>
<dbReference type="AlphaFoldDB" id="A0AAJ0CYK8"/>
<keyword evidence="4 5" id="KW-0408">Iron</keyword>
<evidence type="ECO:0008006" key="8">
    <source>
        <dbReference type="Google" id="ProtNLM"/>
    </source>
</evidence>
<dbReference type="Pfam" id="PF03055">
    <property type="entry name" value="RPE65"/>
    <property type="match status" value="1"/>
</dbReference>
<evidence type="ECO:0000256" key="1">
    <source>
        <dbReference type="ARBA" id="ARBA00006787"/>
    </source>
</evidence>
<comment type="cofactor">
    <cofactor evidence="5">
        <name>Fe(2+)</name>
        <dbReference type="ChEBI" id="CHEBI:29033"/>
    </cofactor>
    <text evidence="5">Binds 1 Fe(2+) ion per subunit.</text>
</comment>
<feature type="binding site" evidence="5">
    <location>
        <position position="355"/>
    </location>
    <ligand>
        <name>Fe cation</name>
        <dbReference type="ChEBI" id="CHEBI:24875"/>
        <note>catalytic</note>
    </ligand>
</feature>
<keyword evidence="3" id="KW-0560">Oxidoreductase</keyword>
<evidence type="ECO:0000256" key="2">
    <source>
        <dbReference type="ARBA" id="ARBA00022723"/>
    </source>
</evidence>
<evidence type="ECO:0000313" key="7">
    <source>
        <dbReference type="Proteomes" id="UP001251528"/>
    </source>
</evidence>
<evidence type="ECO:0000313" key="6">
    <source>
        <dbReference type="EMBL" id="KAK2612004.1"/>
    </source>
</evidence>
<dbReference type="GO" id="GO:0046872">
    <property type="term" value="F:metal ion binding"/>
    <property type="evidence" value="ECO:0007669"/>
    <property type="project" value="UniProtKB-KW"/>
</dbReference>
<evidence type="ECO:0000256" key="5">
    <source>
        <dbReference type="PIRSR" id="PIRSR604294-1"/>
    </source>
</evidence>
<organism evidence="6 7">
    <name type="scientific">Conoideocrella luteorostrata</name>
    <dbReference type="NCBI Taxonomy" id="1105319"/>
    <lineage>
        <taxon>Eukaryota</taxon>
        <taxon>Fungi</taxon>
        <taxon>Dikarya</taxon>
        <taxon>Ascomycota</taxon>
        <taxon>Pezizomycotina</taxon>
        <taxon>Sordariomycetes</taxon>
        <taxon>Hypocreomycetidae</taxon>
        <taxon>Hypocreales</taxon>
        <taxon>Clavicipitaceae</taxon>
        <taxon>Conoideocrella</taxon>
    </lineage>
</organism>
<keyword evidence="7" id="KW-1185">Reference proteome</keyword>
<gene>
    <name evidence="6" type="ORF">QQS21_001969</name>
</gene>
<feature type="binding site" evidence="5">
    <location>
        <position position="562"/>
    </location>
    <ligand>
        <name>Fe cation</name>
        <dbReference type="ChEBI" id="CHEBI:24875"/>
        <note>catalytic</note>
    </ligand>
</feature>